<protein>
    <submittedName>
        <fullName evidence="1">Uncharacterized protein</fullName>
    </submittedName>
</protein>
<organism evidence="1">
    <name type="scientific">Arion vulgaris</name>
    <dbReference type="NCBI Taxonomy" id="1028688"/>
    <lineage>
        <taxon>Eukaryota</taxon>
        <taxon>Metazoa</taxon>
        <taxon>Spiralia</taxon>
        <taxon>Lophotrochozoa</taxon>
        <taxon>Mollusca</taxon>
        <taxon>Gastropoda</taxon>
        <taxon>Heterobranchia</taxon>
        <taxon>Euthyneura</taxon>
        <taxon>Panpulmonata</taxon>
        <taxon>Eupulmonata</taxon>
        <taxon>Stylommatophora</taxon>
        <taxon>Helicina</taxon>
        <taxon>Arionoidea</taxon>
        <taxon>Arionidae</taxon>
        <taxon>Arion</taxon>
    </lineage>
</organism>
<gene>
    <name evidence="1" type="primary">ORF168986</name>
</gene>
<accession>A0A0B7B9X7</accession>
<reference evidence="1" key="1">
    <citation type="submission" date="2014-12" db="EMBL/GenBank/DDBJ databases">
        <title>Insight into the proteome of Arion vulgaris.</title>
        <authorList>
            <person name="Aradska J."/>
            <person name="Bulat T."/>
            <person name="Smidak R."/>
            <person name="Sarate P."/>
            <person name="Gangsoo J."/>
            <person name="Sialana F."/>
            <person name="Bilban M."/>
            <person name="Lubec G."/>
        </authorList>
    </citation>
    <scope>NUCLEOTIDE SEQUENCE</scope>
    <source>
        <tissue evidence="1">Skin</tissue>
    </source>
</reference>
<dbReference type="AlphaFoldDB" id="A0A0B7B9X7"/>
<proteinExistence type="predicted"/>
<evidence type="ECO:0000313" key="1">
    <source>
        <dbReference type="EMBL" id="CEK89096.1"/>
    </source>
</evidence>
<dbReference type="EMBL" id="HACG01042231">
    <property type="protein sequence ID" value="CEK89096.1"/>
    <property type="molecule type" value="Transcribed_RNA"/>
</dbReference>
<name>A0A0B7B9X7_9EUPU</name>
<sequence length="50" mass="5473">MTSSAYTFRRQLGGLETVNEMTGISESKLTPTLFKLILVVLEEVALLQSG</sequence>